<proteinExistence type="inferred from homology"/>
<accession>A0A067C691</accession>
<protein>
    <recommendedName>
        <fullName evidence="5">Nucleotide-diphospho-sugar transferase domain-containing protein</fullName>
    </recommendedName>
</protein>
<dbReference type="GeneID" id="24134712"/>
<dbReference type="KEGG" id="spar:SPRG_12779"/>
<gene>
    <name evidence="3" type="ORF">SPRG_12779</name>
</gene>
<dbReference type="RefSeq" id="XP_012206953.1">
    <property type="nucleotide sequence ID" value="XM_012351563.1"/>
</dbReference>
<dbReference type="Pfam" id="PF11051">
    <property type="entry name" value="Mannosyl_trans3"/>
    <property type="match status" value="1"/>
</dbReference>
<name>A0A067C691_SAPPC</name>
<evidence type="ECO:0000313" key="3">
    <source>
        <dbReference type="EMBL" id="KDO22317.1"/>
    </source>
</evidence>
<dbReference type="EMBL" id="KK583270">
    <property type="protein sequence ID" value="KDO22317.1"/>
    <property type="molecule type" value="Genomic_DNA"/>
</dbReference>
<dbReference type="STRING" id="695850.A0A067C691"/>
<dbReference type="Gene3D" id="3.90.550.10">
    <property type="entry name" value="Spore Coat Polysaccharide Biosynthesis Protein SpsA, Chain A"/>
    <property type="match status" value="1"/>
</dbReference>
<sequence>MLAASHAPRFKPWAPVPVQPDGRKLAYMFYATDDLQACHALMAGTKIRALGTPSFIEIVALVTEDVSAQARQVLMDGGVRPLSVAAWRRTTGGQEYIVSLTKLRIFQELGYDRVIYMDSDVIVVKNLDELFNLPHAVFWAPRAYWLEDKQPHITSVLLVVDPNNELFQHLEYAIENEAQVLFDMDVLNEVWRHVAGILPSEFMVLTANLKENVDRYLFGYKSLDDRVNHTYMYHFSGGHSKPWFMDSDTIERQPDVIPLYYDLYLEYWTQRRALCSFLR</sequence>
<keyword evidence="4" id="KW-1185">Reference proteome</keyword>
<dbReference type="Proteomes" id="UP000030745">
    <property type="component" value="Unassembled WGS sequence"/>
</dbReference>
<keyword evidence="2" id="KW-0808">Transferase</keyword>
<dbReference type="InterPro" id="IPR029044">
    <property type="entry name" value="Nucleotide-diphossugar_trans"/>
</dbReference>
<reference evidence="3 4" key="1">
    <citation type="journal article" date="2013" name="PLoS Genet.">
        <title>Distinctive expansion of potential virulence genes in the genome of the oomycete fish pathogen Saprolegnia parasitica.</title>
        <authorList>
            <person name="Jiang R.H."/>
            <person name="de Bruijn I."/>
            <person name="Haas B.J."/>
            <person name="Belmonte R."/>
            <person name="Lobach L."/>
            <person name="Christie J."/>
            <person name="van den Ackerveken G."/>
            <person name="Bottin A."/>
            <person name="Bulone V."/>
            <person name="Diaz-Moreno S.M."/>
            <person name="Dumas B."/>
            <person name="Fan L."/>
            <person name="Gaulin E."/>
            <person name="Govers F."/>
            <person name="Grenville-Briggs L.J."/>
            <person name="Horner N.R."/>
            <person name="Levin J.Z."/>
            <person name="Mammella M."/>
            <person name="Meijer H.J."/>
            <person name="Morris P."/>
            <person name="Nusbaum C."/>
            <person name="Oome S."/>
            <person name="Phillips A.J."/>
            <person name="van Rooyen D."/>
            <person name="Rzeszutek E."/>
            <person name="Saraiva M."/>
            <person name="Secombes C.J."/>
            <person name="Seidl M.F."/>
            <person name="Snel B."/>
            <person name="Stassen J.H."/>
            <person name="Sykes S."/>
            <person name="Tripathy S."/>
            <person name="van den Berg H."/>
            <person name="Vega-Arreguin J.C."/>
            <person name="Wawra S."/>
            <person name="Young S.K."/>
            <person name="Zeng Q."/>
            <person name="Dieguez-Uribeondo J."/>
            <person name="Russ C."/>
            <person name="Tyler B.M."/>
            <person name="van West P."/>
        </authorList>
    </citation>
    <scope>NUCLEOTIDE SEQUENCE [LARGE SCALE GENOMIC DNA]</scope>
    <source>
        <strain evidence="3 4">CBS 223.65</strain>
    </source>
</reference>
<evidence type="ECO:0000313" key="4">
    <source>
        <dbReference type="Proteomes" id="UP000030745"/>
    </source>
</evidence>
<dbReference type="VEuPathDB" id="FungiDB:SPRG_12779"/>
<dbReference type="OrthoDB" id="72977at2759"/>
<comment type="similarity">
    <text evidence="1">Belongs to the MNN1/MNT family.</text>
</comment>
<dbReference type="PANTHER" id="PTHR11183">
    <property type="entry name" value="GLYCOGENIN SUBFAMILY MEMBER"/>
    <property type="match status" value="1"/>
</dbReference>
<dbReference type="SUPFAM" id="SSF53448">
    <property type="entry name" value="Nucleotide-diphospho-sugar transferases"/>
    <property type="match status" value="1"/>
</dbReference>
<dbReference type="AlphaFoldDB" id="A0A067C691"/>
<dbReference type="InterPro" id="IPR022751">
    <property type="entry name" value="Alpha_mannosyltransferase"/>
</dbReference>
<evidence type="ECO:0000256" key="2">
    <source>
        <dbReference type="ARBA" id="ARBA00022679"/>
    </source>
</evidence>
<dbReference type="InterPro" id="IPR050587">
    <property type="entry name" value="GNT1/Glycosyltrans_8"/>
</dbReference>
<dbReference type="OMA" id="WLNEKDT"/>
<organism evidence="3 4">
    <name type="scientific">Saprolegnia parasitica (strain CBS 223.65)</name>
    <dbReference type="NCBI Taxonomy" id="695850"/>
    <lineage>
        <taxon>Eukaryota</taxon>
        <taxon>Sar</taxon>
        <taxon>Stramenopiles</taxon>
        <taxon>Oomycota</taxon>
        <taxon>Saprolegniomycetes</taxon>
        <taxon>Saprolegniales</taxon>
        <taxon>Saprolegniaceae</taxon>
        <taxon>Saprolegnia</taxon>
    </lineage>
</organism>
<dbReference type="GO" id="GO:0016757">
    <property type="term" value="F:glycosyltransferase activity"/>
    <property type="evidence" value="ECO:0007669"/>
    <property type="project" value="InterPro"/>
</dbReference>
<evidence type="ECO:0008006" key="5">
    <source>
        <dbReference type="Google" id="ProtNLM"/>
    </source>
</evidence>
<evidence type="ECO:0000256" key="1">
    <source>
        <dbReference type="ARBA" id="ARBA00009105"/>
    </source>
</evidence>